<reference evidence="1 2" key="1">
    <citation type="journal article" date="2019" name="Commun. Biol.">
        <title>The bagworm genome reveals a unique fibroin gene that provides high tensile strength.</title>
        <authorList>
            <person name="Kono N."/>
            <person name="Nakamura H."/>
            <person name="Ohtoshi R."/>
            <person name="Tomita M."/>
            <person name="Numata K."/>
            <person name="Arakawa K."/>
        </authorList>
    </citation>
    <scope>NUCLEOTIDE SEQUENCE [LARGE SCALE GENOMIC DNA]</scope>
</reference>
<sequence length="106" mass="11332">MHASNALLRTHLRALGGTSYVDVFRNVYAATPPRTVDTATDDGLPKVATDRCGLVCFEAGAAPELLVESGSITLLLRLVFPNPLKSNNNSRSLSPLLVGKAWVVLE</sequence>
<proteinExistence type="predicted"/>
<keyword evidence="2" id="KW-1185">Reference proteome</keyword>
<comment type="caution">
    <text evidence="1">The sequence shown here is derived from an EMBL/GenBank/DDBJ whole genome shotgun (WGS) entry which is preliminary data.</text>
</comment>
<protein>
    <submittedName>
        <fullName evidence="1">Uncharacterized protein</fullName>
    </submittedName>
</protein>
<name>A0A4C1YRZ9_EUMVA</name>
<accession>A0A4C1YRZ9</accession>
<dbReference type="AlphaFoldDB" id="A0A4C1YRZ9"/>
<organism evidence="1 2">
    <name type="scientific">Eumeta variegata</name>
    <name type="common">Bagworm moth</name>
    <name type="synonym">Eumeta japonica</name>
    <dbReference type="NCBI Taxonomy" id="151549"/>
    <lineage>
        <taxon>Eukaryota</taxon>
        <taxon>Metazoa</taxon>
        <taxon>Ecdysozoa</taxon>
        <taxon>Arthropoda</taxon>
        <taxon>Hexapoda</taxon>
        <taxon>Insecta</taxon>
        <taxon>Pterygota</taxon>
        <taxon>Neoptera</taxon>
        <taxon>Endopterygota</taxon>
        <taxon>Lepidoptera</taxon>
        <taxon>Glossata</taxon>
        <taxon>Ditrysia</taxon>
        <taxon>Tineoidea</taxon>
        <taxon>Psychidae</taxon>
        <taxon>Oiketicinae</taxon>
        <taxon>Eumeta</taxon>
    </lineage>
</organism>
<evidence type="ECO:0000313" key="1">
    <source>
        <dbReference type="EMBL" id="GBP78918.1"/>
    </source>
</evidence>
<evidence type="ECO:0000313" key="2">
    <source>
        <dbReference type="Proteomes" id="UP000299102"/>
    </source>
</evidence>
<dbReference type="EMBL" id="BGZK01001392">
    <property type="protein sequence ID" value="GBP78918.1"/>
    <property type="molecule type" value="Genomic_DNA"/>
</dbReference>
<gene>
    <name evidence="1" type="ORF">EVAR_55957_1</name>
</gene>
<dbReference type="Proteomes" id="UP000299102">
    <property type="component" value="Unassembled WGS sequence"/>
</dbReference>